<feature type="chain" id="PRO_5002724448" description="Protein ROT1" evidence="10">
    <location>
        <begin position="21"/>
        <end position="245"/>
    </location>
</feature>
<keyword evidence="8" id="KW-1133">Transmembrane helix</keyword>
<dbReference type="OMA" id="YKPPQML"/>
<dbReference type="GO" id="GO:0051082">
    <property type="term" value="F:unfolded protein binding"/>
    <property type="evidence" value="ECO:0007669"/>
    <property type="project" value="TreeGrafter"/>
</dbReference>
<sequence>MIFKPLLTVVLAALAQFVNAQDDGGDIVYDAEHNATSIVGTWSSQSGAVTTGPEFVDPAKLTFFYPRNTGVSFSFTADGFYEIARYRFLSNGSEPTCITGVIGWVHGTYTLNSNGSITMVPFGDGFQQIQDPCAAISNFIETYNVTEYFRGWRIFQDPVQGYKLHLFEHDGRPVAPQFLRSETPNMHPTRSLRNDTWVRVDSKEKRSLDHTFQKRSSAPSARTLRTEGLVAAAGMVALAFSSLLL</sequence>
<accession>A8NRN4</accession>
<keyword evidence="7" id="KW-0256">Endoplasmic reticulum</keyword>
<comment type="subcellular location">
    <subcellularLocation>
        <location evidence="1">Endoplasmic reticulum membrane</location>
        <topology evidence="1">Single-pass type I membrane protein</topology>
    </subcellularLocation>
</comment>
<dbReference type="GO" id="GO:0006458">
    <property type="term" value="P:'de novo' protein folding"/>
    <property type="evidence" value="ECO:0007669"/>
    <property type="project" value="InterPro"/>
</dbReference>
<evidence type="ECO:0000256" key="4">
    <source>
        <dbReference type="ARBA" id="ARBA00017291"/>
    </source>
</evidence>
<dbReference type="EMBL" id="AACS02000008">
    <property type="protein sequence ID" value="EAU85880.1"/>
    <property type="molecule type" value="Genomic_DNA"/>
</dbReference>
<keyword evidence="9" id="KW-0472">Membrane</keyword>
<dbReference type="Proteomes" id="UP000001861">
    <property type="component" value="Unassembled WGS sequence"/>
</dbReference>
<evidence type="ECO:0000256" key="1">
    <source>
        <dbReference type="ARBA" id="ARBA00004115"/>
    </source>
</evidence>
<dbReference type="InterPro" id="IPR019623">
    <property type="entry name" value="Rot1"/>
</dbReference>
<dbReference type="InParanoid" id="A8NRN4"/>
<evidence type="ECO:0000313" key="12">
    <source>
        <dbReference type="Proteomes" id="UP000001861"/>
    </source>
</evidence>
<keyword evidence="6 10" id="KW-0732">Signal</keyword>
<dbReference type="PANTHER" id="PTHR28090">
    <property type="entry name" value="PROTEIN ROT1"/>
    <property type="match status" value="1"/>
</dbReference>
<dbReference type="GO" id="GO:0005789">
    <property type="term" value="C:endoplasmic reticulum membrane"/>
    <property type="evidence" value="ECO:0007669"/>
    <property type="project" value="UniProtKB-SubCell"/>
</dbReference>
<dbReference type="Pfam" id="PF10681">
    <property type="entry name" value="Rot1"/>
    <property type="match status" value="1"/>
</dbReference>
<dbReference type="OrthoDB" id="5327821at2759"/>
<evidence type="ECO:0000256" key="9">
    <source>
        <dbReference type="ARBA" id="ARBA00023136"/>
    </source>
</evidence>
<dbReference type="KEGG" id="cci:CC1G_02903"/>
<evidence type="ECO:0000256" key="8">
    <source>
        <dbReference type="ARBA" id="ARBA00022989"/>
    </source>
</evidence>
<protein>
    <recommendedName>
        <fullName evidence="4">Protein ROT1</fullName>
    </recommendedName>
    <alternativeName>
        <fullName evidence="3">Protein rot1</fullName>
    </alternativeName>
</protein>
<dbReference type="FunCoup" id="A8NRN4">
    <property type="interactions" value="69"/>
</dbReference>
<feature type="signal peptide" evidence="10">
    <location>
        <begin position="1"/>
        <end position="20"/>
    </location>
</feature>
<organism evidence="11 12">
    <name type="scientific">Coprinopsis cinerea (strain Okayama-7 / 130 / ATCC MYA-4618 / FGSC 9003)</name>
    <name type="common">Inky cap fungus</name>
    <name type="synonym">Hormographiella aspergillata</name>
    <dbReference type="NCBI Taxonomy" id="240176"/>
    <lineage>
        <taxon>Eukaryota</taxon>
        <taxon>Fungi</taxon>
        <taxon>Dikarya</taxon>
        <taxon>Basidiomycota</taxon>
        <taxon>Agaricomycotina</taxon>
        <taxon>Agaricomycetes</taxon>
        <taxon>Agaricomycetidae</taxon>
        <taxon>Agaricales</taxon>
        <taxon>Agaricineae</taxon>
        <taxon>Psathyrellaceae</taxon>
        <taxon>Coprinopsis</taxon>
    </lineage>
</organism>
<dbReference type="eggNOG" id="ENOG502QQTG">
    <property type="taxonomic scope" value="Eukaryota"/>
</dbReference>
<dbReference type="GeneID" id="6012348"/>
<evidence type="ECO:0000313" key="11">
    <source>
        <dbReference type="EMBL" id="EAU85880.1"/>
    </source>
</evidence>
<evidence type="ECO:0000256" key="2">
    <source>
        <dbReference type="ARBA" id="ARBA00007149"/>
    </source>
</evidence>
<evidence type="ECO:0000256" key="6">
    <source>
        <dbReference type="ARBA" id="ARBA00022729"/>
    </source>
</evidence>
<evidence type="ECO:0000256" key="5">
    <source>
        <dbReference type="ARBA" id="ARBA00022692"/>
    </source>
</evidence>
<dbReference type="RefSeq" id="XP_001835815.1">
    <property type="nucleotide sequence ID" value="XM_001835763.1"/>
</dbReference>
<evidence type="ECO:0000256" key="7">
    <source>
        <dbReference type="ARBA" id="ARBA00022824"/>
    </source>
</evidence>
<reference evidence="11 12" key="1">
    <citation type="journal article" date="2010" name="Proc. Natl. Acad. Sci. U.S.A.">
        <title>Insights into evolution of multicellular fungi from the assembled chromosomes of the mushroom Coprinopsis cinerea (Coprinus cinereus).</title>
        <authorList>
            <person name="Stajich J.E."/>
            <person name="Wilke S.K."/>
            <person name="Ahren D."/>
            <person name="Au C.H."/>
            <person name="Birren B.W."/>
            <person name="Borodovsky M."/>
            <person name="Burns C."/>
            <person name="Canback B."/>
            <person name="Casselton L.A."/>
            <person name="Cheng C.K."/>
            <person name="Deng J."/>
            <person name="Dietrich F.S."/>
            <person name="Fargo D.C."/>
            <person name="Farman M.L."/>
            <person name="Gathman A.C."/>
            <person name="Goldberg J."/>
            <person name="Guigo R."/>
            <person name="Hoegger P.J."/>
            <person name="Hooker J.B."/>
            <person name="Huggins A."/>
            <person name="James T.Y."/>
            <person name="Kamada T."/>
            <person name="Kilaru S."/>
            <person name="Kodira C."/>
            <person name="Kues U."/>
            <person name="Kupfer D."/>
            <person name="Kwan H.S."/>
            <person name="Lomsadze A."/>
            <person name="Li W."/>
            <person name="Lilly W.W."/>
            <person name="Ma L.J."/>
            <person name="Mackey A.J."/>
            <person name="Manning G."/>
            <person name="Martin F."/>
            <person name="Muraguchi H."/>
            <person name="Natvig D.O."/>
            <person name="Palmerini H."/>
            <person name="Ramesh M.A."/>
            <person name="Rehmeyer C.J."/>
            <person name="Roe B.A."/>
            <person name="Shenoy N."/>
            <person name="Stanke M."/>
            <person name="Ter-Hovhannisyan V."/>
            <person name="Tunlid A."/>
            <person name="Velagapudi R."/>
            <person name="Vision T.J."/>
            <person name="Zeng Q."/>
            <person name="Zolan M.E."/>
            <person name="Pukkila P.J."/>
        </authorList>
    </citation>
    <scope>NUCLEOTIDE SEQUENCE [LARGE SCALE GENOMIC DNA]</scope>
    <source>
        <strain evidence="12">Okayama-7 / 130 / ATCC MYA-4618 / FGSC 9003</strain>
    </source>
</reference>
<name>A8NRN4_COPC7</name>
<comment type="similarity">
    <text evidence="2">Belongs to the ROT1 family.</text>
</comment>
<gene>
    <name evidence="11" type="ORF">CC1G_02903</name>
</gene>
<evidence type="ECO:0000256" key="10">
    <source>
        <dbReference type="SAM" id="SignalP"/>
    </source>
</evidence>
<comment type="caution">
    <text evidence="11">The sequence shown here is derived from an EMBL/GenBank/DDBJ whole genome shotgun (WGS) entry which is preliminary data.</text>
</comment>
<dbReference type="STRING" id="240176.A8NRN4"/>
<evidence type="ECO:0000256" key="3">
    <source>
        <dbReference type="ARBA" id="ARBA00016195"/>
    </source>
</evidence>
<dbReference type="AlphaFoldDB" id="A8NRN4"/>
<keyword evidence="12" id="KW-1185">Reference proteome</keyword>
<keyword evidence="5" id="KW-0812">Transmembrane</keyword>
<dbReference type="VEuPathDB" id="FungiDB:CC1G_02903"/>
<dbReference type="PANTHER" id="PTHR28090:SF1">
    <property type="entry name" value="PROTEIN ROT1"/>
    <property type="match status" value="1"/>
</dbReference>
<proteinExistence type="inferred from homology"/>